<accession>A0A271VQ29</accession>
<sequence length="341" mass="38716">MVKNILVIRRDNIGDLVCTTSLFESLRHLFPHATICAYVNTMNAPVLTGNPYIDRVFTYTKSKHRQPGQSLFGLYWQRLCTLIEIKKQRFDTVILANPRPCYHSLKVAKTVGAQRIIGAAIDGEKAITHPFNPDDFFGAHQVEQVHSYLRVFSEPLPVIPPNRVFIQDSSLETVRTRLPNLSPDKAIVGIHISVRRPKSRWSVEKYAELIHLISQHNPQMQFLLFWAPAKADDIRDVGDERRATQLMELCANLPVYPLPTENVEELKAGLSLCESVICSDGGPMHLAAALDKKLLVFFGETPIEHWHPWCQCYEILKPHNAVSESISSQQAFKSYLKLSHD</sequence>
<evidence type="ECO:0000313" key="3">
    <source>
        <dbReference type="EMBL" id="PAR20171.1"/>
    </source>
</evidence>
<dbReference type="GO" id="GO:0009244">
    <property type="term" value="P:lipopolysaccharide core region biosynthetic process"/>
    <property type="evidence" value="ECO:0007669"/>
    <property type="project" value="TreeGrafter"/>
</dbReference>
<dbReference type="PANTHER" id="PTHR30160:SF1">
    <property type="entry name" value="LIPOPOLYSACCHARIDE 1,2-N-ACETYLGLUCOSAMINETRANSFERASE-RELATED"/>
    <property type="match status" value="1"/>
</dbReference>
<organism evidence="3 4">
    <name type="scientific">Vibrio metoecus</name>
    <dbReference type="NCBI Taxonomy" id="1481663"/>
    <lineage>
        <taxon>Bacteria</taxon>
        <taxon>Pseudomonadati</taxon>
        <taxon>Pseudomonadota</taxon>
        <taxon>Gammaproteobacteria</taxon>
        <taxon>Vibrionales</taxon>
        <taxon>Vibrionaceae</taxon>
        <taxon>Vibrio</taxon>
    </lineage>
</organism>
<dbReference type="RefSeq" id="WP_055044284.1">
    <property type="nucleotide sequence ID" value="NZ_LBGR01000011.1"/>
</dbReference>
<comment type="caution">
    <text evidence="3">The sequence shown here is derived from an EMBL/GenBank/DDBJ whole genome shotgun (WGS) entry which is preliminary data.</text>
</comment>
<dbReference type="InterPro" id="IPR002201">
    <property type="entry name" value="Glyco_trans_9"/>
</dbReference>
<evidence type="ECO:0000256" key="2">
    <source>
        <dbReference type="ARBA" id="ARBA00022679"/>
    </source>
</evidence>
<proteinExistence type="predicted"/>
<dbReference type="SUPFAM" id="SSF53756">
    <property type="entry name" value="UDP-Glycosyltransferase/glycogen phosphorylase"/>
    <property type="match status" value="1"/>
</dbReference>
<dbReference type="CDD" id="cd03789">
    <property type="entry name" value="GT9_LPS_heptosyltransferase"/>
    <property type="match status" value="1"/>
</dbReference>
<dbReference type="PANTHER" id="PTHR30160">
    <property type="entry name" value="TETRAACYLDISACCHARIDE 4'-KINASE-RELATED"/>
    <property type="match status" value="1"/>
</dbReference>
<dbReference type="Proteomes" id="UP000216173">
    <property type="component" value="Unassembled WGS sequence"/>
</dbReference>
<dbReference type="AlphaFoldDB" id="A0A271VQ29"/>
<name>A0A271VQ29_VIBMT</name>
<dbReference type="GO" id="GO:0005829">
    <property type="term" value="C:cytosol"/>
    <property type="evidence" value="ECO:0007669"/>
    <property type="project" value="TreeGrafter"/>
</dbReference>
<reference evidence="4" key="1">
    <citation type="submission" date="2017-07" db="EMBL/GenBank/DDBJ databases">
        <authorList>
            <person name="Boucher Y."/>
            <person name="Orata F.D."/>
        </authorList>
    </citation>
    <scope>NUCLEOTIDE SEQUENCE [LARGE SCALE GENOMIC DNA]</scope>
    <source>
        <strain evidence="4">OYP9E10</strain>
    </source>
</reference>
<evidence type="ECO:0000313" key="4">
    <source>
        <dbReference type="Proteomes" id="UP000216173"/>
    </source>
</evidence>
<keyword evidence="1" id="KW-0328">Glycosyltransferase</keyword>
<dbReference type="Pfam" id="PF01075">
    <property type="entry name" value="Glyco_transf_9"/>
    <property type="match status" value="1"/>
</dbReference>
<dbReference type="EMBL" id="NMSH01000021">
    <property type="protein sequence ID" value="PAR20171.1"/>
    <property type="molecule type" value="Genomic_DNA"/>
</dbReference>
<gene>
    <name evidence="3" type="ORF">CGU03_13090</name>
</gene>
<protein>
    <submittedName>
        <fullName evidence="3">ADP-heptose--LPS heptosyltransferase</fullName>
    </submittedName>
</protein>
<dbReference type="InterPro" id="IPR051199">
    <property type="entry name" value="LPS_LOS_Heptosyltrfase"/>
</dbReference>
<evidence type="ECO:0000256" key="1">
    <source>
        <dbReference type="ARBA" id="ARBA00022676"/>
    </source>
</evidence>
<dbReference type="Gene3D" id="3.40.50.2000">
    <property type="entry name" value="Glycogen Phosphorylase B"/>
    <property type="match status" value="2"/>
</dbReference>
<dbReference type="GO" id="GO:0008713">
    <property type="term" value="F:ADP-heptose-lipopolysaccharide heptosyltransferase activity"/>
    <property type="evidence" value="ECO:0007669"/>
    <property type="project" value="TreeGrafter"/>
</dbReference>
<keyword evidence="2 3" id="KW-0808">Transferase</keyword>